<name>A0A933I9L6_UNCT6</name>
<evidence type="ECO:0000256" key="7">
    <source>
        <dbReference type="SAM" id="MobiDB-lite"/>
    </source>
</evidence>
<evidence type="ECO:0000313" key="9">
    <source>
        <dbReference type="Proteomes" id="UP000736328"/>
    </source>
</evidence>
<organism evidence="8 9">
    <name type="scientific">candidate division TA06 bacterium</name>
    <dbReference type="NCBI Taxonomy" id="2250710"/>
    <lineage>
        <taxon>Bacteria</taxon>
        <taxon>Bacteria division TA06</taxon>
    </lineage>
</organism>
<feature type="compositionally biased region" description="Basic residues" evidence="7">
    <location>
        <begin position="21"/>
        <end position="47"/>
    </location>
</feature>
<keyword evidence="4" id="KW-0479">Metal-binding</keyword>
<dbReference type="AlphaFoldDB" id="A0A933I9L6"/>
<dbReference type="Gene3D" id="1.10.600.10">
    <property type="entry name" value="Farnesyl Diphosphate Synthase"/>
    <property type="match status" value="1"/>
</dbReference>
<evidence type="ECO:0000256" key="5">
    <source>
        <dbReference type="ARBA" id="ARBA00022842"/>
    </source>
</evidence>
<dbReference type="GO" id="GO:0008299">
    <property type="term" value="P:isoprenoid biosynthetic process"/>
    <property type="evidence" value="ECO:0007669"/>
    <property type="project" value="InterPro"/>
</dbReference>
<dbReference type="EMBL" id="JACQXR010000014">
    <property type="protein sequence ID" value="MBI4725878.1"/>
    <property type="molecule type" value="Genomic_DNA"/>
</dbReference>
<dbReference type="InterPro" id="IPR000092">
    <property type="entry name" value="Polyprenyl_synt"/>
</dbReference>
<evidence type="ECO:0000256" key="6">
    <source>
        <dbReference type="RuleBase" id="RU004466"/>
    </source>
</evidence>
<dbReference type="CDD" id="cd00685">
    <property type="entry name" value="Trans_IPPS_HT"/>
    <property type="match status" value="1"/>
</dbReference>
<dbReference type="GO" id="GO:0046872">
    <property type="term" value="F:metal ion binding"/>
    <property type="evidence" value="ECO:0007669"/>
    <property type="project" value="UniProtKB-KW"/>
</dbReference>
<proteinExistence type="inferred from homology"/>
<evidence type="ECO:0000256" key="2">
    <source>
        <dbReference type="ARBA" id="ARBA00006706"/>
    </source>
</evidence>
<keyword evidence="3 6" id="KW-0808">Transferase</keyword>
<comment type="caution">
    <text evidence="8">The sequence shown here is derived from an EMBL/GenBank/DDBJ whole genome shotgun (WGS) entry which is preliminary data.</text>
</comment>
<evidence type="ECO:0000256" key="1">
    <source>
        <dbReference type="ARBA" id="ARBA00001946"/>
    </source>
</evidence>
<dbReference type="InterPro" id="IPR008949">
    <property type="entry name" value="Isoprenoid_synthase_dom_sf"/>
</dbReference>
<feature type="region of interest" description="Disordered" evidence="7">
    <location>
        <begin position="1"/>
        <end position="61"/>
    </location>
</feature>
<dbReference type="Pfam" id="PF00348">
    <property type="entry name" value="polyprenyl_synt"/>
    <property type="match status" value="1"/>
</dbReference>
<dbReference type="GO" id="GO:0004659">
    <property type="term" value="F:prenyltransferase activity"/>
    <property type="evidence" value="ECO:0007669"/>
    <property type="project" value="InterPro"/>
</dbReference>
<comment type="cofactor">
    <cofactor evidence="1">
        <name>Mg(2+)</name>
        <dbReference type="ChEBI" id="CHEBI:18420"/>
    </cofactor>
</comment>
<comment type="similarity">
    <text evidence="2 6">Belongs to the FPP/GGPP synthase family.</text>
</comment>
<dbReference type="SFLD" id="SFLDS00005">
    <property type="entry name" value="Isoprenoid_Synthase_Type_I"/>
    <property type="match status" value="1"/>
</dbReference>
<feature type="compositionally biased region" description="Basic residues" evidence="7">
    <location>
        <begin position="1"/>
        <end position="13"/>
    </location>
</feature>
<dbReference type="SFLD" id="SFLDG01017">
    <property type="entry name" value="Polyprenyl_Transferase_Like"/>
    <property type="match status" value="1"/>
</dbReference>
<reference evidence="8" key="1">
    <citation type="submission" date="2020-07" db="EMBL/GenBank/DDBJ databases">
        <title>Huge and variable diversity of episymbiotic CPR bacteria and DPANN archaea in groundwater ecosystems.</title>
        <authorList>
            <person name="He C.Y."/>
            <person name="Keren R."/>
            <person name="Whittaker M."/>
            <person name="Farag I.F."/>
            <person name="Doudna J."/>
            <person name="Cate J.H.D."/>
            <person name="Banfield J.F."/>
        </authorList>
    </citation>
    <scope>NUCLEOTIDE SEQUENCE</scope>
    <source>
        <strain evidence="8">NC_groundwater_1520_Pr4_B-0.1um_53_5</strain>
    </source>
</reference>
<evidence type="ECO:0000256" key="4">
    <source>
        <dbReference type="ARBA" id="ARBA00022723"/>
    </source>
</evidence>
<dbReference type="PANTHER" id="PTHR12001">
    <property type="entry name" value="GERANYLGERANYL PYROPHOSPHATE SYNTHASE"/>
    <property type="match status" value="1"/>
</dbReference>
<evidence type="ECO:0000313" key="8">
    <source>
        <dbReference type="EMBL" id="MBI4725878.1"/>
    </source>
</evidence>
<gene>
    <name evidence="8" type="ORF">HY768_01405</name>
</gene>
<evidence type="ECO:0000256" key="3">
    <source>
        <dbReference type="ARBA" id="ARBA00022679"/>
    </source>
</evidence>
<dbReference type="SUPFAM" id="SSF48576">
    <property type="entry name" value="Terpenoid synthases"/>
    <property type="match status" value="1"/>
</dbReference>
<accession>A0A933I9L6</accession>
<dbReference type="InterPro" id="IPR033749">
    <property type="entry name" value="Polyprenyl_synt_CS"/>
</dbReference>
<dbReference type="PANTHER" id="PTHR12001:SF85">
    <property type="entry name" value="SHORT CHAIN ISOPRENYL DIPHOSPHATE SYNTHASE"/>
    <property type="match status" value="1"/>
</dbReference>
<dbReference type="PROSITE" id="PS00723">
    <property type="entry name" value="POLYPRENYL_SYNTHASE_1"/>
    <property type="match status" value="1"/>
</dbReference>
<protein>
    <submittedName>
        <fullName evidence="8">Polyprenyl synthetase family protein</fullName>
    </submittedName>
</protein>
<sequence>MTKSKTQKAKTAKAKIPLKTVVKKTAGKRPAKPVSRKTTKPAVKKAAKPTVKARPPQNTELSGLLEEVKKRKESVRQYLKLKDRPDKFLPEDIYRGMHSYLGIGGKSLRPAVCLLCCGAVGGDEDKALPAAAAIEVYHTWTLVHDDIIDRDKLRRGAATVHEELTQRAAKRLGLKGEEASHYGTSMAILAGDLQQGWTIALLTELVRERGVNPILVLQLILDLEIDVQSALIEGEALDVQYSKMPLESLNEEKILSMLWKKTGALYQFAGKAGAMIGIDQPNHKHPYVEALSQFTSNCGMAFQLQDDILGILGNEKTLGKPVGSDIREGKRTAIVYHALNAASRSERSLILKTLGNPKATPAQVKSVTQLFVKLGGIEHAAELAQKYVRRAITALEPLPETEYKQLLMQWADYMVNREF</sequence>
<keyword evidence="5" id="KW-0460">Magnesium</keyword>
<dbReference type="Proteomes" id="UP000736328">
    <property type="component" value="Unassembled WGS sequence"/>
</dbReference>